<dbReference type="EMBL" id="CAKOFQ010007027">
    <property type="protein sequence ID" value="CAH1987796.1"/>
    <property type="molecule type" value="Genomic_DNA"/>
</dbReference>
<evidence type="ECO:0000313" key="2">
    <source>
        <dbReference type="Proteomes" id="UP001152888"/>
    </source>
</evidence>
<dbReference type="Proteomes" id="UP001152888">
    <property type="component" value="Unassembled WGS sequence"/>
</dbReference>
<sequence length="57" mass="6720">MTYQKTNLSARYKSQSGHLHTRYTFSIKSPVVYSIDTNRKEVYLQTGSMYRLKISQI</sequence>
<keyword evidence="2" id="KW-1185">Reference proteome</keyword>
<accession>A0A9P0L226</accession>
<dbReference type="AlphaFoldDB" id="A0A9P0L226"/>
<comment type="caution">
    <text evidence="1">The sequence shown here is derived from an EMBL/GenBank/DDBJ whole genome shotgun (WGS) entry which is preliminary data.</text>
</comment>
<organism evidence="1 2">
    <name type="scientific">Acanthoscelides obtectus</name>
    <name type="common">Bean weevil</name>
    <name type="synonym">Bruchus obtectus</name>
    <dbReference type="NCBI Taxonomy" id="200917"/>
    <lineage>
        <taxon>Eukaryota</taxon>
        <taxon>Metazoa</taxon>
        <taxon>Ecdysozoa</taxon>
        <taxon>Arthropoda</taxon>
        <taxon>Hexapoda</taxon>
        <taxon>Insecta</taxon>
        <taxon>Pterygota</taxon>
        <taxon>Neoptera</taxon>
        <taxon>Endopterygota</taxon>
        <taxon>Coleoptera</taxon>
        <taxon>Polyphaga</taxon>
        <taxon>Cucujiformia</taxon>
        <taxon>Chrysomeloidea</taxon>
        <taxon>Chrysomelidae</taxon>
        <taxon>Bruchinae</taxon>
        <taxon>Bruchini</taxon>
        <taxon>Acanthoscelides</taxon>
    </lineage>
</organism>
<evidence type="ECO:0000313" key="1">
    <source>
        <dbReference type="EMBL" id="CAH1987796.1"/>
    </source>
</evidence>
<gene>
    <name evidence="1" type="ORF">ACAOBT_LOCUS18063</name>
</gene>
<proteinExistence type="predicted"/>
<name>A0A9P0L226_ACAOB</name>
<reference evidence="1" key="1">
    <citation type="submission" date="2022-03" db="EMBL/GenBank/DDBJ databases">
        <authorList>
            <person name="Sayadi A."/>
        </authorList>
    </citation>
    <scope>NUCLEOTIDE SEQUENCE</scope>
</reference>
<protein>
    <submittedName>
        <fullName evidence="1">Uncharacterized protein</fullName>
    </submittedName>
</protein>